<evidence type="ECO:0000313" key="3">
    <source>
        <dbReference type="Proteomes" id="UP000676079"/>
    </source>
</evidence>
<feature type="transmembrane region" description="Helical" evidence="1">
    <location>
        <begin position="150"/>
        <end position="175"/>
    </location>
</feature>
<proteinExistence type="predicted"/>
<keyword evidence="1" id="KW-0472">Membrane</keyword>
<reference evidence="2 3" key="1">
    <citation type="submission" date="2021-05" db="EMBL/GenBank/DDBJ databases">
        <title>Direct Submission.</title>
        <authorList>
            <person name="Li K."/>
            <person name="Gao J."/>
        </authorList>
    </citation>
    <scope>NUCLEOTIDE SEQUENCE [LARGE SCALE GENOMIC DNA]</scope>
    <source>
        <strain evidence="2 3">Mg02</strain>
    </source>
</reference>
<accession>A0ABX8BJY5</accession>
<dbReference type="Proteomes" id="UP000676079">
    <property type="component" value="Chromosome"/>
</dbReference>
<keyword evidence="3" id="KW-1185">Reference proteome</keyword>
<sequence>MPQEDRSPAPPRTSALVREGLRRGGGPLVAAAALFFLPWWLLLSAVLIGEELHPPDPGAVGPLDGLNLAAALCQTAGFPVFLALTALLGFGHRVGRPVGFGGALLGVLRRLPALIAWVLLCGAVPAVLLLAAAAPALLTGFSLPGSAVSAVLVLLCLPVLAAVYLSLPTAVLHGLPLGVGIRDAWRMAKGRRIRSLLVLLLSLAAFPLNALPTTLAPVLADDAVLGLLVATAAEIPLVLLLQPAAALMAASLAIPRTARG</sequence>
<keyword evidence="1" id="KW-1133">Transmembrane helix</keyword>
<feature type="transmembrane region" description="Helical" evidence="1">
    <location>
        <begin position="28"/>
        <end position="48"/>
    </location>
</feature>
<keyword evidence="1" id="KW-0812">Transmembrane</keyword>
<protein>
    <submittedName>
        <fullName evidence="2">Uncharacterized protein</fullName>
    </submittedName>
</protein>
<dbReference type="RefSeq" id="WP_220563765.1">
    <property type="nucleotide sequence ID" value="NZ_CP074133.1"/>
</dbReference>
<feature type="transmembrane region" description="Helical" evidence="1">
    <location>
        <begin position="111"/>
        <end position="138"/>
    </location>
</feature>
<evidence type="ECO:0000313" key="2">
    <source>
        <dbReference type="EMBL" id="QUX22550.1"/>
    </source>
</evidence>
<organism evidence="2 3">
    <name type="scientific">Nocardiopsis changdeensis</name>
    <dbReference type="NCBI Taxonomy" id="2831969"/>
    <lineage>
        <taxon>Bacteria</taxon>
        <taxon>Bacillati</taxon>
        <taxon>Actinomycetota</taxon>
        <taxon>Actinomycetes</taxon>
        <taxon>Streptosporangiales</taxon>
        <taxon>Nocardiopsidaceae</taxon>
        <taxon>Nocardiopsis</taxon>
    </lineage>
</organism>
<name>A0ABX8BJY5_9ACTN</name>
<dbReference type="EMBL" id="CP074133">
    <property type="protein sequence ID" value="QUX22550.1"/>
    <property type="molecule type" value="Genomic_DNA"/>
</dbReference>
<feature type="transmembrane region" description="Helical" evidence="1">
    <location>
        <begin position="235"/>
        <end position="254"/>
    </location>
</feature>
<gene>
    <name evidence="2" type="ORF">KGD84_30315</name>
</gene>
<evidence type="ECO:0000256" key="1">
    <source>
        <dbReference type="SAM" id="Phobius"/>
    </source>
</evidence>
<feature type="transmembrane region" description="Helical" evidence="1">
    <location>
        <begin position="196"/>
        <end position="215"/>
    </location>
</feature>
<feature type="transmembrane region" description="Helical" evidence="1">
    <location>
        <begin position="68"/>
        <end position="90"/>
    </location>
</feature>